<feature type="domain" description="Histidine kinase" evidence="5">
    <location>
        <begin position="86"/>
        <end position="274"/>
    </location>
</feature>
<dbReference type="RefSeq" id="WP_053982576.1">
    <property type="nucleotide sequence ID" value="NZ_JAQIFT010000028.1"/>
</dbReference>
<evidence type="ECO:0000313" key="7">
    <source>
        <dbReference type="Proteomes" id="UP001169242"/>
    </source>
</evidence>
<dbReference type="PANTHER" id="PTHR40448:SF1">
    <property type="entry name" value="TWO-COMPONENT SENSOR HISTIDINE KINASE"/>
    <property type="match status" value="1"/>
</dbReference>
<dbReference type="InterPro" id="IPR039506">
    <property type="entry name" value="SPOB_a"/>
</dbReference>
<dbReference type="InterPro" id="IPR003594">
    <property type="entry name" value="HATPase_dom"/>
</dbReference>
<evidence type="ECO:0000256" key="1">
    <source>
        <dbReference type="ARBA" id="ARBA00022777"/>
    </source>
</evidence>
<dbReference type="Pfam" id="PF02518">
    <property type="entry name" value="HATPase_c"/>
    <property type="match status" value="1"/>
</dbReference>
<dbReference type="Pfam" id="PF14689">
    <property type="entry name" value="SPOB_a"/>
    <property type="match status" value="1"/>
</dbReference>
<dbReference type="InterPro" id="IPR005467">
    <property type="entry name" value="His_kinase_dom"/>
</dbReference>
<dbReference type="AlphaFoldDB" id="A0AA42DM08"/>
<dbReference type="SMART" id="SM00387">
    <property type="entry name" value="HATPase_c"/>
    <property type="match status" value="1"/>
</dbReference>
<dbReference type="GO" id="GO:0042802">
    <property type="term" value="F:identical protein binding"/>
    <property type="evidence" value="ECO:0007669"/>
    <property type="project" value="TreeGrafter"/>
</dbReference>
<keyword evidence="3" id="KW-0175">Coiled coil</keyword>
<evidence type="ECO:0000256" key="2">
    <source>
        <dbReference type="ARBA" id="ARBA00023012"/>
    </source>
</evidence>
<dbReference type="Gene3D" id="1.10.287.130">
    <property type="match status" value="1"/>
</dbReference>
<organism evidence="6 7">
    <name type="scientific">Holtiella tumoricola</name>
    <dbReference type="NCBI Taxonomy" id="3018743"/>
    <lineage>
        <taxon>Bacteria</taxon>
        <taxon>Bacillati</taxon>
        <taxon>Bacillota</taxon>
        <taxon>Clostridia</taxon>
        <taxon>Lachnospirales</taxon>
        <taxon>Cellulosilyticaceae</taxon>
        <taxon>Holtiella</taxon>
    </lineage>
</organism>
<evidence type="ECO:0000259" key="5">
    <source>
        <dbReference type="PROSITE" id="PS50109"/>
    </source>
</evidence>
<keyword evidence="2" id="KW-0902">Two-component regulatory system</keyword>
<sequence>MNLKKIIRLSFLINILQILLIIVIIFYINYAPSQDMFLLLYGSAGLTTFNSMLAVVSYYFLIAREDRKDVQETIQNLENLNATLREQRHDYLNHIQVIYGLMELEEFEEAKHYMEPVYEDLLKVGKALKTSHPAVNALLQAKMQKGQNEDVSVYLEVKSNLKDISMEPWELCKVLSNVIDNGFTALMQKENMRKLYIDIGEDQANYSFYIYNNGPVIPPDVLPNIFIQGFSTKKEEGHGMGLAIVKKTLEKVGGSIQVDSNVDKTCFTILVPKV</sequence>
<feature type="transmembrane region" description="Helical" evidence="4">
    <location>
        <begin position="12"/>
        <end position="30"/>
    </location>
</feature>
<feature type="coiled-coil region" evidence="3">
    <location>
        <begin position="60"/>
        <end position="94"/>
    </location>
</feature>
<evidence type="ECO:0000256" key="4">
    <source>
        <dbReference type="SAM" id="Phobius"/>
    </source>
</evidence>
<keyword evidence="4" id="KW-1133">Transmembrane helix</keyword>
<dbReference type="PANTHER" id="PTHR40448">
    <property type="entry name" value="TWO-COMPONENT SENSOR HISTIDINE KINASE"/>
    <property type="match status" value="1"/>
</dbReference>
<accession>A0AA42DM08</accession>
<proteinExistence type="predicted"/>
<evidence type="ECO:0000313" key="6">
    <source>
        <dbReference type="EMBL" id="MDA3731143.1"/>
    </source>
</evidence>
<dbReference type="InterPro" id="IPR036890">
    <property type="entry name" value="HATPase_C_sf"/>
</dbReference>
<gene>
    <name evidence="6" type="ORF">PBV87_06530</name>
</gene>
<reference evidence="6" key="1">
    <citation type="journal article" date="2023" name="Int. J. Syst. Evol. Microbiol.">
        <title>&lt;i&gt;Holtiella tumoricola&lt;/i&gt; gen. nov. sp. nov., isolated from a human clinical sample.</title>
        <authorList>
            <person name="Allen-Vercoe E."/>
            <person name="Daigneault M.C."/>
            <person name="Vancuren S.J."/>
            <person name="Cochrane K."/>
            <person name="O'Neal L.L."/>
            <person name="Sankaranarayanan K."/>
            <person name="Lawson P.A."/>
        </authorList>
    </citation>
    <scope>NUCLEOTIDE SEQUENCE</scope>
    <source>
        <strain evidence="6">CC70A</strain>
    </source>
</reference>
<evidence type="ECO:0000256" key="3">
    <source>
        <dbReference type="SAM" id="Coils"/>
    </source>
</evidence>
<keyword evidence="1" id="KW-0808">Transferase</keyword>
<protein>
    <submittedName>
        <fullName evidence="6">Spo0B domain-containing protein</fullName>
    </submittedName>
</protein>
<dbReference type="SUPFAM" id="SSF55874">
    <property type="entry name" value="ATPase domain of HSP90 chaperone/DNA topoisomerase II/histidine kinase"/>
    <property type="match status" value="1"/>
</dbReference>
<dbReference type="Proteomes" id="UP001169242">
    <property type="component" value="Unassembled WGS sequence"/>
</dbReference>
<comment type="caution">
    <text evidence="6">The sequence shown here is derived from an EMBL/GenBank/DDBJ whole genome shotgun (WGS) entry which is preliminary data.</text>
</comment>
<dbReference type="GO" id="GO:0000160">
    <property type="term" value="P:phosphorelay signal transduction system"/>
    <property type="evidence" value="ECO:0007669"/>
    <property type="project" value="UniProtKB-KW"/>
</dbReference>
<dbReference type="EMBL" id="JAQIFT010000028">
    <property type="protein sequence ID" value="MDA3731143.1"/>
    <property type="molecule type" value="Genomic_DNA"/>
</dbReference>
<dbReference type="PROSITE" id="PS50109">
    <property type="entry name" value="HIS_KIN"/>
    <property type="match status" value="1"/>
</dbReference>
<dbReference type="GO" id="GO:0016301">
    <property type="term" value="F:kinase activity"/>
    <property type="evidence" value="ECO:0007669"/>
    <property type="project" value="UniProtKB-KW"/>
</dbReference>
<feature type="transmembrane region" description="Helical" evidence="4">
    <location>
        <begin position="36"/>
        <end position="61"/>
    </location>
</feature>
<keyword evidence="4" id="KW-0812">Transmembrane</keyword>
<dbReference type="Gene3D" id="3.30.565.10">
    <property type="entry name" value="Histidine kinase-like ATPase, C-terminal domain"/>
    <property type="match status" value="1"/>
</dbReference>
<name>A0AA42DM08_9FIRM</name>
<keyword evidence="4" id="KW-0472">Membrane</keyword>
<keyword evidence="1" id="KW-0418">Kinase</keyword>
<keyword evidence="7" id="KW-1185">Reference proteome</keyword>